<evidence type="ECO:0000256" key="5">
    <source>
        <dbReference type="ARBA" id="ARBA00022840"/>
    </source>
</evidence>
<comment type="pathway">
    <text evidence="7">Amino-acid biosynthesis; L-asparagine biosynthesis; L-asparagine from L-aspartate (ammonia route): step 1/1.</text>
</comment>
<name>A0ABS1C921_9FIRM</name>
<dbReference type="Proteomes" id="UP000823123">
    <property type="component" value="Unassembled WGS sequence"/>
</dbReference>
<comment type="caution">
    <text evidence="10">The sequence shown here is derived from an EMBL/GenBank/DDBJ whole genome shotgun (WGS) entry which is preliminary data.</text>
</comment>
<dbReference type="PANTHER" id="PTHR30073:SF5">
    <property type="entry name" value="ASPARTATE--AMMONIA LIGASE"/>
    <property type="match status" value="1"/>
</dbReference>
<protein>
    <recommendedName>
        <fullName evidence="7 8">Aspartate--ammonia ligase</fullName>
        <ecNumber evidence="7 8">6.3.1.1</ecNumber>
    </recommendedName>
    <alternativeName>
        <fullName evidence="7">Asparagine synthetase A</fullName>
    </alternativeName>
</protein>
<keyword evidence="4 7" id="KW-0547">Nucleotide-binding</keyword>
<reference evidence="10 11" key="1">
    <citation type="submission" date="2020-09" db="EMBL/GenBank/DDBJ databases">
        <title>Parvimonas S3374 sp. nov.</title>
        <authorList>
            <person name="Buhl M."/>
        </authorList>
    </citation>
    <scope>NUCLEOTIDE SEQUENCE [LARGE SCALE GENOMIC DNA]</scope>
    <source>
        <strain evidence="10 11">S3374</strain>
    </source>
</reference>
<keyword evidence="2 7" id="KW-0436">Ligase</keyword>
<dbReference type="InterPro" id="IPR004618">
    <property type="entry name" value="AsnA"/>
</dbReference>
<gene>
    <name evidence="7" type="primary">asnA</name>
    <name evidence="10" type="ORF">IBJ83_00990</name>
</gene>
<dbReference type="RefSeq" id="WP_068473005.1">
    <property type="nucleotide sequence ID" value="NZ_AP038371.1"/>
</dbReference>
<dbReference type="Gene3D" id="3.30.930.10">
    <property type="entry name" value="Bira Bifunctional Protein, Domain 2"/>
    <property type="match status" value="1"/>
</dbReference>
<comment type="subcellular location">
    <subcellularLocation>
        <location evidence="7">Cytoplasm</location>
    </subcellularLocation>
</comment>
<organism evidence="10 11">
    <name type="scientific">Parvimonas parva</name>
    <dbReference type="NCBI Taxonomy" id="2769485"/>
    <lineage>
        <taxon>Bacteria</taxon>
        <taxon>Bacillati</taxon>
        <taxon>Bacillota</taxon>
        <taxon>Tissierellia</taxon>
        <taxon>Tissierellales</taxon>
        <taxon>Peptoniphilaceae</taxon>
        <taxon>Parvimonas</taxon>
    </lineage>
</organism>
<dbReference type="InterPro" id="IPR045864">
    <property type="entry name" value="aa-tRNA-synth_II/BPL/LPL"/>
</dbReference>
<evidence type="ECO:0000256" key="6">
    <source>
        <dbReference type="ARBA" id="ARBA00022888"/>
    </source>
</evidence>
<dbReference type="EC" id="6.3.1.1" evidence="7 8"/>
<sequence length="337" mass="39179">MNNVIIPKGYCSDLNIIETQKAIKEIKDFFESNLANELNLTRVSAPLFVKKNTGINDNLNGSESPVSFSLSEEENSQQLEIVQSLAKWKRIALKKYEIPVGEGIYTDMNAIRPCETLDNIHSVYVDQWDWERVIKNEDRNEKFLTDIVKKIFNVFKRTDEFLSRRFLDYKKILPEKVFFITTQELEDMFPNDTPKEREHKIARAKKAVFITKIGDILNSGKKHDGRSPDYDDWNLNGDLIFWNPVLDSSLELSSMGIRVDKERLLKQLELSKNEDRKNLDYHKMLLNDELPFTIGGGIGQSRICMFFLQKAHIGEVQSSFWSDEMLNICKENKINLL</sequence>
<evidence type="ECO:0000256" key="8">
    <source>
        <dbReference type="NCBIfam" id="TIGR00669"/>
    </source>
</evidence>
<keyword evidence="1 7" id="KW-0963">Cytoplasm</keyword>
<dbReference type="PANTHER" id="PTHR30073">
    <property type="entry name" value="ASPARTATE--AMMONIA LIGASE"/>
    <property type="match status" value="1"/>
</dbReference>
<evidence type="ECO:0000256" key="1">
    <source>
        <dbReference type="ARBA" id="ARBA00022490"/>
    </source>
</evidence>
<dbReference type="EMBL" id="JACVDA010000002">
    <property type="protein sequence ID" value="MBK1467895.1"/>
    <property type="molecule type" value="Genomic_DNA"/>
</dbReference>
<accession>A0ABS1C921</accession>
<evidence type="ECO:0000256" key="7">
    <source>
        <dbReference type="HAMAP-Rule" id="MF_00555"/>
    </source>
</evidence>
<evidence type="ECO:0000259" key="9">
    <source>
        <dbReference type="PROSITE" id="PS50862"/>
    </source>
</evidence>
<keyword evidence="5 7" id="KW-0067">ATP-binding</keyword>
<dbReference type="PROSITE" id="PS50862">
    <property type="entry name" value="AA_TRNA_LIGASE_II"/>
    <property type="match status" value="1"/>
</dbReference>
<keyword evidence="6 7" id="KW-0061">Asparagine biosynthesis</keyword>
<dbReference type="PIRSF" id="PIRSF001555">
    <property type="entry name" value="Asp_ammon_ligase"/>
    <property type="match status" value="1"/>
</dbReference>
<evidence type="ECO:0000313" key="11">
    <source>
        <dbReference type="Proteomes" id="UP000823123"/>
    </source>
</evidence>
<comment type="similarity">
    <text evidence="7">Belongs to the class-II aminoacyl-tRNA synthetase family. AsnA subfamily.</text>
</comment>
<keyword evidence="11" id="KW-1185">Reference proteome</keyword>
<evidence type="ECO:0000256" key="2">
    <source>
        <dbReference type="ARBA" id="ARBA00022598"/>
    </source>
</evidence>
<proteinExistence type="inferred from homology"/>
<comment type="catalytic activity">
    <reaction evidence="7">
        <text>L-aspartate + NH4(+) + ATP = L-asparagine + AMP + diphosphate + H(+)</text>
        <dbReference type="Rhea" id="RHEA:11372"/>
        <dbReference type="ChEBI" id="CHEBI:15378"/>
        <dbReference type="ChEBI" id="CHEBI:28938"/>
        <dbReference type="ChEBI" id="CHEBI:29991"/>
        <dbReference type="ChEBI" id="CHEBI:30616"/>
        <dbReference type="ChEBI" id="CHEBI:33019"/>
        <dbReference type="ChEBI" id="CHEBI:58048"/>
        <dbReference type="ChEBI" id="CHEBI:456215"/>
        <dbReference type="EC" id="6.3.1.1"/>
    </reaction>
</comment>
<dbReference type="Pfam" id="PF03590">
    <property type="entry name" value="AsnA"/>
    <property type="match status" value="1"/>
</dbReference>
<evidence type="ECO:0000256" key="4">
    <source>
        <dbReference type="ARBA" id="ARBA00022741"/>
    </source>
</evidence>
<dbReference type="NCBIfam" id="TIGR00669">
    <property type="entry name" value="asnA"/>
    <property type="match status" value="1"/>
</dbReference>
<evidence type="ECO:0000313" key="10">
    <source>
        <dbReference type="EMBL" id="MBK1467895.1"/>
    </source>
</evidence>
<dbReference type="GO" id="GO:0004071">
    <property type="term" value="F:aspartate-ammonia ligase activity"/>
    <property type="evidence" value="ECO:0007669"/>
    <property type="project" value="UniProtKB-EC"/>
</dbReference>
<dbReference type="InterPro" id="IPR006195">
    <property type="entry name" value="aa-tRNA-synth_II"/>
</dbReference>
<dbReference type="HAMAP" id="MF_00555">
    <property type="entry name" value="AsnA"/>
    <property type="match status" value="1"/>
</dbReference>
<feature type="domain" description="Aminoacyl-transfer RNA synthetases class-II family profile" evidence="9">
    <location>
        <begin position="26"/>
        <end position="323"/>
    </location>
</feature>
<evidence type="ECO:0000256" key="3">
    <source>
        <dbReference type="ARBA" id="ARBA00022605"/>
    </source>
</evidence>
<dbReference type="SUPFAM" id="SSF55681">
    <property type="entry name" value="Class II aaRS and biotin synthetases"/>
    <property type="match status" value="1"/>
</dbReference>
<keyword evidence="3 7" id="KW-0028">Amino-acid biosynthesis</keyword>